<name>A0A4Q7X5V8_9ACTN</name>
<feature type="domain" description="AB hydrolase-1" evidence="1">
    <location>
        <begin position="19"/>
        <end position="250"/>
    </location>
</feature>
<dbReference type="InterPro" id="IPR029058">
    <property type="entry name" value="AB_hydrolase_fold"/>
</dbReference>
<evidence type="ECO:0000313" key="3">
    <source>
        <dbReference type="Proteomes" id="UP000292027"/>
    </source>
</evidence>
<evidence type="ECO:0000259" key="1">
    <source>
        <dbReference type="Pfam" id="PF12697"/>
    </source>
</evidence>
<dbReference type="GO" id="GO:0003824">
    <property type="term" value="F:catalytic activity"/>
    <property type="evidence" value="ECO:0007669"/>
    <property type="project" value="UniProtKB-ARBA"/>
</dbReference>
<dbReference type="SUPFAM" id="SSF53474">
    <property type="entry name" value="alpha/beta-Hydrolases"/>
    <property type="match status" value="1"/>
</dbReference>
<organism evidence="2 3">
    <name type="scientific">Kribbella rubisoli</name>
    <dbReference type="NCBI Taxonomy" id="3075929"/>
    <lineage>
        <taxon>Bacteria</taxon>
        <taxon>Bacillati</taxon>
        <taxon>Actinomycetota</taxon>
        <taxon>Actinomycetes</taxon>
        <taxon>Propionibacteriales</taxon>
        <taxon>Kribbellaceae</taxon>
        <taxon>Kribbella</taxon>
    </lineage>
</organism>
<reference evidence="2 3" key="1">
    <citation type="journal article" date="2015" name="Stand. Genomic Sci.">
        <title>Genomic Encyclopedia of Bacterial and Archaeal Type Strains, Phase III: the genomes of soil and plant-associated and newly described type strains.</title>
        <authorList>
            <person name="Whitman W.B."/>
            <person name="Woyke T."/>
            <person name="Klenk H.P."/>
            <person name="Zhou Y."/>
            <person name="Lilburn T.G."/>
            <person name="Beck B.J."/>
            <person name="De Vos P."/>
            <person name="Vandamme P."/>
            <person name="Eisen J.A."/>
            <person name="Garrity G."/>
            <person name="Hugenholtz P."/>
            <person name="Kyrpides N.C."/>
        </authorList>
    </citation>
    <scope>NUCLEOTIDE SEQUENCE [LARGE SCALE GENOMIC DNA]</scope>
    <source>
        <strain evidence="2 3">VKM Ac-2540</strain>
    </source>
</reference>
<evidence type="ECO:0000313" key="2">
    <source>
        <dbReference type="EMBL" id="RZU18464.1"/>
    </source>
</evidence>
<dbReference type="Proteomes" id="UP000292027">
    <property type="component" value="Unassembled WGS sequence"/>
</dbReference>
<comment type="caution">
    <text evidence="2">The sequence shown here is derived from an EMBL/GenBank/DDBJ whole genome shotgun (WGS) entry which is preliminary data.</text>
</comment>
<dbReference type="Pfam" id="PF12697">
    <property type="entry name" value="Abhydrolase_6"/>
    <property type="match status" value="1"/>
</dbReference>
<keyword evidence="3" id="KW-1185">Reference proteome</keyword>
<dbReference type="RefSeq" id="WP_130439585.1">
    <property type="nucleotide sequence ID" value="NZ_SHKR01000011.1"/>
</dbReference>
<protein>
    <submittedName>
        <fullName evidence="2">Pimeloyl-ACP methyl ester carboxylesterase</fullName>
    </submittedName>
</protein>
<dbReference type="Gene3D" id="3.40.50.1820">
    <property type="entry name" value="alpha/beta hydrolase"/>
    <property type="match status" value="1"/>
</dbReference>
<sequence length="262" mass="27286">MREAWELLTAGPDDAERSVLLLPGGANAARSFDLVMAEPALAGVRLVATTLPGMAGAPLVGDVSVPGLARRAGELAELHSCDVVVGFSHGATVALEMLLGGHFRGPVVLLGISLTTADEAAFFRGVVSASQRVGSWPMAVLFRLLPLMARSAKAPASHKRELIEDLKQNQAAAAIRLLGPYFDYLAADRDYAAEVAASGCPVWVVHAEKGDGGLTDTERDTLLAAADVTVVTIPGAVFFLPDEAPQQTAAVVADALSRVPEN</sequence>
<gene>
    <name evidence="2" type="ORF">EV645_0656</name>
</gene>
<dbReference type="EMBL" id="SHKR01000011">
    <property type="protein sequence ID" value="RZU18464.1"/>
    <property type="molecule type" value="Genomic_DNA"/>
</dbReference>
<dbReference type="InterPro" id="IPR000073">
    <property type="entry name" value="AB_hydrolase_1"/>
</dbReference>
<proteinExistence type="predicted"/>
<dbReference type="AlphaFoldDB" id="A0A4Q7X5V8"/>
<dbReference type="OrthoDB" id="3685309at2"/>
<accession>A0A4Q7X5V8</accession>